<keyword evidence="2" id="KW-0238">DNA-binding</keyword>
<name>A0A927CQW1_9BACL</name>
<dbReference type="SUPFAM" id="SSF51215">
    <property type="entry name" value="Regulatory protein AraC"/>
    <property type="match status" value="1"/>
</dbReference>
<dbReference type="PANTHER" id="PTHR43280">
    <property type="entry name" value="ARAC-FAMILY TRANSCRIPTIONAL REGULATOR"/>
    <property type="match status" value="1"/>
</dbReference>
<dbReference type="RefSeq" id="WP_190863645.1">
    <property type="nucleotide sequence ID" value="NZ_JACXIY010000022.1"/>
</dbReference>
<dbReference type="InterPro" id="IPR037923">
    <property type="entry name" value="HTH-like"/>
</dbReference>
<keyword evidence="1" id="KW-0805">Transcription regulation</keyword>
<dbReference type="InterPro" id="IPR018060">
    <property type="entry name" value="HTH_AraC"/>
</dbReference>
<dbReference type="GO" id="GO:0003700">
    <property type="term" value="F:DNA-binding transcription factor activity"/>
    <property type="evidence" value="ECO:0007669"/>
    <property type="project" value="InterPro"/>
</dbReference>
<dbReference type="PANTHER" id="PTHR43280:SF2">
    <property type="entry name" value="HTH-TYPE TRANSCRIPTIONAL REGULATOR EXSA"/>
    <property type="match status" value="1"/>
</dbReference>
<evidence type="ECO:0000313" key="5">
    <source>
        <dbReference type="EMBL" id="MBD2870591.1"/>
    </source>
</evidence>
<evidence type="ECO:0000256" key="2">
    <source>
        <dbReference type="ARBA" id="ARBA00023125"/>
    </source>
</evidence>
<keyword evidence="3" id="KW-0804">Transcription</keyword>
<dbReference type="PROSITE" id="PS01124">
    <property type="entry name" value="HTH_ARAC_FAMILY_2"/>
    <property type="match status" value="1"/>
</dbReference>
<dbReference type="Pfam" id="PF12833">
    <property type="entry name" value="HTH_18"/>
    <property type="match status" value="1"/>
</dbReference>
<evidence type="ECO:0000313" key="6">
    <source>
        <dbReference type="Proteomes" id="UP000632125"/>
    </source>
</evidence>
<evidence type="ECO:0000256" key="3">
    <source>
        <dbReference type="ARBA" id="ARBA00023163"/>
    </source>
</evidence>
<gene>
    <name evidence="5" type="ORF">IDH41_18580</name>
</gene>
<feature type="domain" description="HTH araC/xylS-type" evidence="4">
    <location>
        <begin position="173"/>
        <end position="271"/>
    </location>
</feature>
<proteinExistence type="predicted"/>
<dbReference type="Gene3D" id="1.10.10.60">
    <property type="entry name" value="Homeodomain-like"/>
    <property type="match status" value="2"/>
</dbReference>
<dbReference type="GO" id="GO:0043565">
    <property type="term" value="F:sequence-specific DNA binding"/>
    <property type="evidence" value="ECO:0007669"/>
    <property type="project" value="InterPro"/>
</dbReference>
<dbReference type="EMBL" id="JACXIY010000022">
    <property type="protein sequence ID" value="MBD2870591.1"/>
    <property type="molecule type" value="Genomic_DNA"/>
</dbReference>
<dbReference type="AlphaFoldDB" id="A0A927CQW1"/>
<dbReference type="InterPro" id="IPR009057">
    <property type="entry name" value="Homeodomain-like_sf"/>
</dbReference>
<dbReference type="Proteomes" id="UP000632125">
    <property type="component" value="Unassembled WGS sequence"/>
</dbReference>
<dbReference type="SMART" id="SM00342">
    <property type="entry name" value="HTH_ARAC"/>
    <property type="match status" value="1"/>
</dbReference>
<accession>A0A927CQW1</accession>
<sequence>MAYDYEELAQQFASVPLQVYGVYRTELAADRVYRGHVDQPTTKCALVVALKGQAVFLFDGAERYELQPGKALLGGARRQLEIQVGGEGFEYCLVHYVPAPQDHEDGGRLKDVSMLHVAYDPELLQLLEQLQQAADSPGGIGLLEKKTAFYRLLGKVLQSERHRQNKDSYPVIDEAVAYIQAHYLEPITLDSLAERCEMKAKYFSYLFHKYVGIGPIDYLIQYRMNRAYELLMTGQFSVSDVAGSVGYSDAYYFSRLFKKHKGLPPSKVGLYRRRNRPS</sequence>
<comment type="caution">
    <text evidence="5">The sequence shown here is derived from an EMBL/GenBank/DDBJ whole genome shotgun (WGS) entry which is preliminary data.</text>
</comment>
<evidence type="ECO:0000259" key="4">
    <source>
        <dbReference type="PROSITE" id="PS01124"/>
    </source>
</evidence>
<keyword evidence="6" id="KW-1185">Reference proteome</keyword>
<organism evidence="5 6">
    <name type="scientific">Paenibacillus arenilitoris</name>
    <dbReference type="NCBI Taxonomy" id="2772299"/>
    <lineage>
        <taxon>Bacteria</taxon>
        <taxon>Bacillati</taxon>
        <taxon>Bacillota</taxon>
        <taxon>Bacilli</taxon>
        <taxon>Bacillales</taxon>
        <taxon>Paenibacillaceae</taxon>
        <taxon>Paenibacillus</taxon>
    </lineage>
</organism>
<evidence type="ECO:0000256" key="1">
    <source>
        <dbReference type="ARBA" id="ARBA00023015"/>
    </source>
</evidence>
<dbReference type="SUPFAM" id="SSF46689">
    <property type="entry name" value="Homeodomain-like"/>
    <property type="match status" value="2"/>
</dbReference>
<protein>
    <submittedName>
        <fullName evidence="5">Helix-turn-helix transcriptional regulator</fullName>
    </submittedName>
</protein>
<reference evidence="5" key="1">
    <citation type="submission" date="2020-09" db="EMBL/GenBank/DDBJ databases">
        <title>A novel bacterium of genus Paenibacillus, isolated from South China Sea.</title>
        <authorList>
            <person name="Huang H."/>
            <person name="Mo K."/>
            <person name="Hu Y."/>
        </authorList>
    </citation>
    <scope>NUCLEOTIDE SEQUENCE</scope>
    <source>
        <strain evidence="5">IB182493</strain>
    </source>
</reference>